<evidence type="ECO:0000256" key="1">
    <source>
        <dbReference type="ARBA" id="ARBA00022729"/>
    </source>
</evidence>
<proteinExistence type="predicted"/>
<evidence type="ECO:0000313" key="4">
    <source>
        <dbReference type="Proteomes" id="UP000430202"/>
    </source>
</evidence>
<dbReference type="RefSeq" id="WP_159301631.1">
    <property type="nucleotide sequence ID" value="NZ_LR733271.1"/>
</dbReference>
<dbReference type="InterPro" id="IPR028994">
    <property type="entry name" value="Integrin_alpha_N"/>
</dbReference>
<evidence type="ECO:0000313" key="3">
    <source>
        <dbReference type="EMBL" id="VXB00378.1"/>
    </source>
</evidence>
<dbReference type="Gene3D" id="2.130.10.130">
    <property type="entry name" value="Integrin alpha, N-terminal"/>
    <property type="match status" value="3"/>
</dbReference>
<gene>
    <name evidence="3" type="ORF">MARI151_10261</name>
</gene>
<dbReference type="PANTHER" id="PTHR16026:SF0">
    <property type="entry name" value="CARTILAGE ACIDIC PROTEIN 1"/>
    <property type="match status" value="1"/>
</dbReference>
<dbReference type="Pfam" id="PF13517">
    <property type="entry name" value="FG-GAP_3"/>
    <property type="match status" value="5"/>
</dbReference>
<accession>A0A653M7X5</accession>
<keyword evidence="1" id="KW-0732">Signal</keyword>
<name>A0A653M7X5_9FLAO</name>
<dbReference type="AlphaFoldDB" id="A0A653M7X5"/>
<reference evidence="3 4" key="1">
    <citation type="submission" date="2019-10" db="EMBL/GenBank/DDBJ databases">
        <authorList>
            <person name="Karimi E."/>
        </authorList>
    </citation>
    <scope>NUCLEOTIDE SEQUENCE [LARGE SCALE GENOMIC DNA]</scope>
    <source>
        <strain evidence="3">Maribacter sp. 151</strain>
    </source>
</reference>
<dbReference type="InterPro" id="IPR011519">
    <property type="entry name" value="UnbV_ASPIC"/>
</dbReference>
<keyword evidence="4" id="KW-1185">Reference proteome</keyword>
<evidence type="ECO:0000259" key="2">
    <source>
        <dbReference type="Pfam" id="PF07593"/>
    </source>
</evidence>
<protein>
    <submittedName>
        <fullName evidence="3">Repeat domain-containing protein</fullName>
    </submittedName>
</protein>
<dbReference type="InterPro" id="IPR013517">
    <property type="entry name" value="FG-GAP"/>
</dbReference>
<dbReference type="PANTHER" id="PTHR16026">
    <property type="entry name" value="CARTILAGE ACIDIC PROTEIN 1"/>
    <property type="match status" value="1"/>
</dbReference>
<dbReference type="PROSITE" id="PS51257">
    <property type="entry name" value="PROKAR_LIPOPROTEIN"/>
    <property type="match status" value="1"/>
</dbReference>
<dbReference type="Proteomes" id="UP000430202">
    <property type="component" value="Unassembled WGS sequence"/>
</dbReference>
<organism evidence="3 4">
    <name type="scientific">Maribacter litoralis</name>
    <dbReference type="NCBI Taxonomy" id="2059726"/>
    <lineage>
        <taxon>Bacteria</taxon>
        <taxon>Pseudomonadati</taxon>
        <taxon>Bacteroidota</taxon>
        <taxon>Flavobacteriia</taxon>
        <taxon>Flavobacteriales</taxon>
        <taxon>Flavobacteriaceae</taxon>
        <taxon>Maribacter</taxon>
    </lineage>
</organism>
<dbReference type="Pfam" id="PF07593">
    <property type="entry name" value="UnbV_ASPIC"/>
    <property type="match status" value="1"/>
</dbReference>
<dbReference type="InterPro" id="IPR027039">
    <property type="entry name" value="Crtac1"/>
</dbReference>
<feature type="domain" description="ASPIC/UnbV" evidence="2">
    <location>
        <begin position="530"/>
        <end position="592"/>
    </location>
</feature>
<dbReference type="SUPFAM" id="SSF69318">
    <property type="entry name" value="Integrin alpha N-terminal domain"/>
    <property type="match status" value="3"/>
</dbReference>
<dbReference type="EMBL" id="CABWLR010000001">
    <property type="protein sequence ID" value="VXB00378.1"/>
    <property type="molecule type" value="Genomic_DNA"/>
</dbReference>
<sequence>MLKFNWRYGCIVLLAVLLLLACKGKVEEKRFTLISEKQSNIDFNNKIWETEEMHYFSFPYLYIGAGVGVGDFNNDGLEDIFFSGNLVPSKLYLNKGGFVFEDITEVAGITGDSWDNGVSIVDINQDGWLDIYVSVGGFTTENKRKNKLYVNNGDATFTEQAADYGIADSGFSTQAAFLDYDKDGDLDLYLLTHAKENTDQVEKLYSLKDGSGPSTDKLYRNEGIGPNGHPVFKNISASAGILTEGYGLGVAVADINKDGWPDIYVANDFLASDLLYINNQDGTFSDQLSSYFSHTARNSMGIEMADFTNNGLLDIFVLDMLPESNERQKTMTANMNPQHFKETIKKGFQPQFIRNVLQLNRGEGTDGKPIYSEVGRLAGLHETDWSWAPLAADFDNDGSKDLYITNGFRRNITDHDFQDYSSQQHIFQKGTGKMREAKVVKRILDLDSIYLPNYMFKNEGELKFENKVKDWGFDKASLSNGAAYADFDNDGDLDLVVNNINAPAFLYRNNSNKNHYLQLDVIGKENNKNAYGAQVGLHFKDGTVAYQEKNPVKGYMSSSQEKLHFGLSKNKELQKVSITWPDGISGEFSPERLDTIYRIDPSTIELVNAKGKNKGSTLLTSFMLNHTHVENRGNDFIHEPLLLHQFDYNGPSTAVADCNGDGLDDIFIGGSRGNSGQLLFQQNDGTFIAKPLAEQPIYEDGGALFFDADTDGDLDLYIVSGGSAVKYFDKGHYQDRLYLNDGKGNFKYHPDALPPILASGSCAVATDFDGDGDLDLFVGGRVTPGSFPIAPKSYLLRNDAGKFTDVTLQWAPELSEIGMVTSAIFSDVDNDAEMDLLVVGEFMSITLFKKKDGELIKTAISPSIDSAKGWWNSIVGGDFDNDGDTDYVVGNLGNNHAYKVTKEKPLRIYANDFDSNGSVDAIATRFIRDKEVSIAPRNLLATQLNSVKGVFRSYKEFAESSTQDLLRVLDTTSMQILEANEFASMYLENTGDGKLEPIQLPLVAQFSVVQGMQVADVNFDGNLDLLAVGNLYHTEVISGYIDGGNGLVLLGDGKGGFRELPYRESGFYVPGDTKSLVQYQNSDQQPRFVVTVNNGGTKGFKYQNAKIDSIISWPKGTTKAALELQNGKIRKVERYWGSGYLSQPAQYILKPDAIRTVEFK</sequence>